<dbReference type="GO" id="GO:0005886">
    <property type="term" value="C:plasma membrane"/>
    <property type="evidence" value="ECO:0007669"/>
    <property type="project" value="UniProtKB-SubCell"/>
</dbReference>
<dbReference type="PANTHER" id="PTHR10672:SF3">
    <property type="entry name" value="PROTEIN HU-LI TAI SHAO"/>
    <property type="match status" value="1"/>
</dbReference>
<name>A0A6G1SBT3_9ACAR</name>
<dbReference type="SUPFAM" id="SSF53639">
    <property type="entry name" value="AraD/HMP-PK domain-like"/>
    <property type="match status" value="1"/>
</dbReference>
<proteinExistence type="inferred from homology"/>
<dbReference type="EMBL" id="GGYP01002910">
    <property type="protein sequence ID" value="MDE47681.1"/>
    <property type="molecule type" value="Transcribed_RNA"/>
</dbReference>
<dbReference type="NCBIfam" id="NF005451">
    <property type="entry name" value="PRK07044.1"/>
    <property type="match status" value="1"/>
</dbReference>
<evidence type="ECO:0000313" key="4">
    <source>
        <dbReference type="EMBL" id="MDE47681.1"/>
    </source>
</evidence>
<dbReference type="Pfam" id="PF00596">
    <property type="entry name" value="Aldolase_II"/>
    <property type="match status" value="1"/>
</dbReference>
<gene>
    <name evidence="4" type="primary">ADD1</name>
    <name evidence="4" type="ORF">g.15406</name>
</gene>
<dbReference type="InterPro" id="IPR051017">
    <property type="entry name" value="Aldolase-II_Adducin_sf"/>
</dbReference>
<sequence>MDCKFTKMPETGSPIQATIKPNHHYSYNLQTQMETNPRLWQHQPFAAPPSLPIDDFHLTENPGKYTEDERQLRIKLAAVYRLIELNGWSMGIYNHVTAKLDKQHEKILIHPFGLHYNEITASSLLKIDMSGNIVDQGTTNFELNRPGYIIHSAIHLARPDLKAIIHLHYPPVSAASASKHGLLPICQEQALLGDIAYLDYSGILTQEDERDAVAAAFGDKRKVMILHNHGLIVCGETIEEAFYLLTNLMRACETQARLIALGGIESLVLMNEEAAKQAHDMVQNARYPIKQLVNNDDDERSDESTTSGNESDMDQADHRIKAQMQAKKGLKKKIVGYVNMFELDFEANMRALDASGHQTGYKYKRPLVRHYKRM</sequence>
<dbReference type="InterPro" id="IPR001303">
    <property type="entry name" value="Aldolase_II/adducin_N"/>
</dbReference>
<dbReference type="GO" id="GO:0051015">
    <property type="term" value="F:actin filament binding"/>
    <property type="evidence" value="ECO:0007669"/>
    <property type="project" value="TreeGrafter"/>
</dbReference>
<accession>A0A6G1SBT3</accession>
<dbReference type="GO" id="GO:0005856">
    <property type="term" value="C:cytoskeleton"/>
    <property type="evidence" value="ECO:0007669"/>
    <property type="project" value="TreeGrafter"/>
</dbReference>
<dbReference type="GO" id="GO:0014069">
    <property type="term" value="C:postsynaptic density"/>
    <property type="evidence" value="ECO:0007669"/>
    <property type="project" value="TreeGrafter"/>
</dbReference>
<comment type="similarity">
    <text evidence="1">Belongs to the aldolase class II family. Adducin subfamily.</text>
</comment>
<evidence type="ECO:0000259" key="3">
    <source>
        <dbReference type="SMART" id="SM01007"/>
    </source>
</evidence>
<organism evidence="4">
    <name type="scientific">Aceria tosichella</name>
    <name type="common">wheat curl mite</name>
    <dbReference type="NCBI Taxonomy" id="561515"/>
    <lineage>
        <taxon>Eukaryota</taxon>
        <taxon>Metazoa</taxon>
        <taxon>Ecdysozoa</taxon>
        <taxon>Arthropoda</taxon>
        <taxon>Chelicerata</taxon>
        <taxon>Arachnida</taxon>
        <taxon>Acari</taxon>
        <taxon>Acariformes</taxon>
        <taxon>Trombidiformes</taxon>
        <taxon>Prostigmata</taxon>
        <taxon>Eupodina</taxon>
        <taxon>Eriophyoidea</taxon>
        <taxon>Eriophyidae</taxon>
        <taxon>Eriophyinae</taxon>
        <taxon>Aceriini</taxon>
        <taxon>Aceria</taxon>
    </lineage>
</organism>
<evidence type="ECO:0000256" key="1">
    <source>
        <dbReference type="ARBA" id="ARBA00006274"/>
    </source>
</evidence>
<feature type="region of interest" description="Disordered" evidence="2">
    <location>
        <begin position="293"/>
        <end position="316"/>
    </location>
</feature>
<dbReference type="AlphaFoldDB" id="A0A6G1SBT3"/>
<dbReference type="InterPro" id="IPR036409">
    <property type="entry name" value="Aldolase_II/adducin_N_sf"/>
</dbReference>
<dbReference type="PANTHER" id="PTHR10672">
    <property type="entry name" value="ADDUCIN"/>
    <property type="match status" value="1"/>
</dbReference>
<dbReference type="Gene3D" id="3.40.225.10">
    <property type="entry name" value="Class II aldolase/adducin N-terminal domain"/>
    <property type="match status" value="1"/>
</dbReference>
<reference evidence="4" key="1">
    <citation type="submission" date="2018-10" db="EMBL/GenBank/DDBJ databases">
        <title>Transcriptome assembly of Aceria tosichella (Wheat curl mite) Type 2.</title>
        <authorList>
            <person name="Scully E.D."/>
            <person name="Geib S.M."/>
            <person name="Palmer N.A."/>
            <person name="Gupta A.K."/>
            <person name="Sarath G."/>
            <person name="Tatineni S."/>
        </authorList>
    </citation>
    <scope>NUCLEOTIDE SEQUENCE</scope>
    <source>
        <strain evidence="4">LincolnNE</strain>
    </source>
</reference>
<dbReference type="SMART" id="SM01007">
    <property type="entry name" value="Aldolase_II"/>
    <property type="match status" value="1"/>
</dbReference>
<feature type="domain" description="Class II aldolase/adducin N-terminal" evidence="3">
    <location>
        <begin position="74"/>
        <end position="256"/>
    </location>
</feature>
<protein>
    <submittedName>
        <fullName evidence="4">Alpha-adducin</fullName>
    </submittedName>
</protein>
<evidence type="ECO:0000256" key="2">
    <source>
        <dbReference type="SAM" id="MobiDB-lite"/>
    </source>
</evidence>